<name>A0ABS0Y3N3_9HYPH</name>
<comment type="caution">
    <text evidence="1">The sequence shown here is derived from an EMBL/GenBank/DDBJ whole genome shotgun (WGS) entry which is preliminary data.</text>
</comment>
<accession>A0ABS0Y3N3</accession>
<evidence type="ECO:0008006" key="3">
    <source>
        <dbReference type="Google" id="ProtNLM"/>
    </source>
</evidence>
<dbReference type="RefSeq" id="WP_199050129.1">
    <property type="nucleotide sequence ID" value="NZ_JAELXT010000017.1"/>
</dbReference>
<protein>
    <recommendedName>
        <fullName evidence="3">Replication initiator protein A</fullName>
    </recommendedName>
</protein>
<gene>
    <name evidence="1" type="ORF">JAO75_15985</name>
</gene>
<dbReference type="EMBL" id="JAELXT010000017">
    <property type="protein sequence ID" value="MBJ6126908.1"/>
    <property type="molecule type" value="Genomic_DNA"/>
</dbReference>
<sequence>MSKALKPRTIIHESLQGELWVVEEPGITNTISLWDVAPRSIPSRASDDLKDGKYLKTLERTFTLAGKVYQVTLKPARIKDKNGKESEQYPGERERLVEWVIRRIAAMRNRISLSAKDEVNVSFSINEVKTELARTGHTYSYYEIVEALTILHQSTVEIIRTDVGDDGEIHERVISSAAFPQLAFANRGKERAKSTVQFNWLVSQAMMHLDFRQMNYEAVMKMRGPIERWIYMRLNHDVLYHRMNPHMHVIYAREVIDGSALSTKRPRDAMRRITEGMENLKADGVIKELQCDDIAEGKRKVDIKYTITVSDTFVEETSRSLRRANENIADYRAVVGSDPNGFVPSDPIKKEKLRRLRTKRLADQNVIERLL</sequence>
<organism evidence="1 2">
    <name type="scientific">Microvirga splendida</name>
    <dbReference type="NCBI Taxonomy" id="2795727"/>
    <lineage>
        <taxon>Bacteria</taxon>
        <taxon>Pseudomonadati</taxon>
        <taxon>Pseudomonadota</taxon>
        <taxon>Alphaproteobacteria</taxon>
        <taxon>Hyphomicrobiales</taxon>
        <taxon>Methylobacteriaceae</taxon>
        <taxon>Microvirga</taxon>
    </lineage>
</organism>
<reference evidence="2" key="1">
    <citation type="submission" date="2020-12" db="EMBL/GenBank/DDBJ databases">
        <title>Hymenobacter sp.</title>
        <authorList>
            <person name="Kim M.K."/>
        </authorList>
    </citation>
    <scope>NUCLEOTIDE SEQUENCE [LARGE SCALE GENOMIC DNA]</scope>
    <source>
        <strain evidence="2">BT325</strain>
    </source>
</reference>
<evidence type="ECO:0000313" key="2">
    <source>
        <dbReference type="Proteomes" id="UP000620670"/>
    </source>
</evidence>
<keyword evidence="2" id="KW-1185">Reference proteome</keyword>
<dbReference type="Proteomes" id="UP000620670">
    <property type="component" value="Unassembled WGS sequence"/>
</dbReference>
<proteinExistence type="predicted"/>
<evidence type="ECO:0000313" key="1">
    <source>
        <dbReference type="EMBL" id="MBJ6126908.1"/>
    </source>
</evidence>